<dbReference type="Gene3D" id="1.10.1040.10">
    <property type="entry name" value="N-(1-d-carboxylethyl)-l-norvaline Dehydrogenase, domain 2"/>
    <property type="match status" value="1"/>
</dbReference>
<comment type="catalytic activity">
    <reaction evidence="10">
        <text>(R)-pantoate + NADP(+) = 2-dehydropantoate + NADPH + H(+)</text>
        <dbReference type="Rhea" id="RHEA:16233"/>
        <dbReference type="ChEBI" id="CHEBI:11561"/>
        <dbReference type="ChEBI" id="CHEBI:15378"/>
        <dbReference type="ChEBI" id="CHEBI:15980"/>
        <dbReference type="ChEBI" id="CHEBI:57783"/>
        <dbReference type="ChEBI" id="CHEBI:58349"/>
        <dbReference type="EC" id="1.1.1.169"/>
    </reaction>
</comment>
<evidence type="ECO:0000256" key="5">
    <source>
        <dbReference type="ARBA" id="ARBA00019465"/>
    </source>
</evidence>
<evidence type="ECO:0000256" key="8">
    <source>
        <dbReference type="ARBA" id="ARBA00023002"/>
    </source>
</evidence>
<evidence type="ECO:0000256" key="2">
    <source>
        <dbReference type="ARBA" id="ARBA00004994"/>
    </source>
</evidence>
<proteinExistence type="inferred from homology"/>
<reference evidence="13" key="1">
    <citation type="journal article" date="2014" name="Int. J. Syst. Evol. Microbiol.">
        <title>Complete genome of a new Firmicutes species belonging to the dominant human colonic microbiota ('Ruminococcus bicirculans') reveals two chromosomes and a selective capacity to utilize plant glucans.</title>
        <authorList>
            <consortium name="NISC Comparative Sequencing Program"/>
            <person name="Wegmann U."/>
            <person name="Louis P."/>
            <person name="Goesmann A."/>
            <person name="Henrissat B."/>
            <person name="Duncan S.H."/>
            <person name="Flint H.J."/>
        </authorList>
    </citation>
    <scope>NUCLEOTIDE SEQUENCE</scope>
    <source>
        <strain evidence="13">NBRC 107710</strain>
    </source>
</reference>
<dbReference type="EMBL" id="BSPG01000005">
    <property type="protein sequence ID" value="GLS43408.1"/>
    <property type="molecule type" value="Genomic_DNA"/>
</dbReference>
<dbReference type="EC" id="1.1.1.169" evidence="4"/>
<evidence type="ECO:0000256" key="3">
    <source>
        <dbReference type="ARBA" id="ARBA00007870"/>
    </source>
</evidence>
<dbReference type="Gene3D" id="3.40.50.720">
    <property type="entry name" value="NAD(P)-binding Rossmann-like Domain"/>
    <property type="match status" value="1"/>
</dbReference>
<dbReference type="PANTHER" id="PTHR21708:SF45">
    <property type="entry name" value="2-DEHYDROPANTOATE 2-REDUCTASE"/>
    <property type="match status" value="1"/>
</dbReference>
<evidence type="ECO:0000256" key="4">
    <source>
        <dbReference type="ARBA" id="ARBA00013014"/>
    </source>
</evidence>
<name>A0A7W6F554_9HYPH</name>
<dbReference type="InterPro" id="IPR008927">
    <property type="entry name" value="6-PGluconate_DH-like_C_sf"/>
</dbReference>
<keyword evidence="6" id="KW-0566">Pantothenate biosynthesis</keyword>
<dbReference type="PANTHER" id="PTHR21708">
    <property type="entry name" value="PROBABLE 2-DEHYDROPANTOATE 2-REDUCTASE"/>
    <property type="match status" value="1"/>
</dbReference>
<dbReference type="NCBIfam" id="NF005089">
    <property type="entry name" value="PRK06522.1-4"/>
    <property type="match status" value="1"/>
</dbReference>
<comment type="pathway">
    <text evidence="2">Cofactor biosynthesis; (R)-pantothenate biosynthesis; (R)-pantoate from 3-methyl-2-oxobutanoate: step 2/2.</text>
</comment>
<dbReference type="FunFam" id="1.10.1040.10:FF:000017">
    <property type="entry name" value="2-dehydropantoate 2-reductase"/>
    <property type="match status" value="1"/>
</dbReference>
<dbReference type="InterPro" id="IPR013332">
    <property type="entry name" value="KPR_N"/>
</dbReference>
<keyword evidence="8 14" id="KW-0560">Oxidoreductase</keyword>
<dbReference type="UniPathway" id="UPA00028">
    <property type="reaction ID" value="UER00004"/>
</dbReference>
<sequence>MSIAIVGAGAIGGYLGVRLAEAGEDVTFIARSNAAAIAKDGLRLIEEDGKEIHARNVKATRSMEEAGRHDIVLLTVKAHQVGPIAADLKHLIGPETVVVTMQNGIPWWYFSGGHGGQYEGTQLETADPGGLIAQHLDPRQVIGSVVYPAAVLTDPGTVTVIEGNRFGLGELDGSKSERALNVSQRLTKAGFKAPVTNDIRAELWLKLWGNLSFNPISALSHATLEDICRFPDTRELAIAMMKEAEKIANTLGVTFRVGIDKRIAGAEKVGAHKTSMLQDVEAGRPIELEALVGSVIELGRLVGVPTPHIDTVYALMRLLARSLETANGRLAIAQA</sequence>
<dbReference type="Pfam" id="PF02558">
    <property type="entry name" value="ApbA"/>
    <property type="match status" value="1"/>
</dbReference>
<evidence type="ECO:0000313" key="16">
    <source>
        <dbReference type="Proteomes" id="UP001156881"/>
    </source>
</evidence>
<evidence type="ECO:0000256" key="6">
    <source>
        <dbReference type="ARBA" id="ARBA00022655"/>
    </source>
</evidence>
<feature type="domain" description="Ketopantoate reductase C-terminal" evidence="12">
    <location>
        <begin position="198"/>
        <end position="318"/>
    </location>
</feature>
<evidence type="ECO:0000313" key="15">
    <source>
        <dbReference type="Proteomes" id="UP000517759"/>
    </source>
</evidence>
<dbReference type="EMBL" id="JACIDN010000001">
    <property type="protein sequence ID" value="MBB3900531.1"/>
    <property type="molecule type" value="Genomic_DNA"/>
</dbReference>
<dbReference type="Proteomes" id="UP001156881">
    <property type="component" value="Unassembled WGS sequence"/>
</dbReference>
<feature type="domain" description="Ketopantoate reductase N-terminal" evidence="11">
    <location>
        <begin position="3"/>
        <end position="105"/>
    </location>
</feature>
<gene>
    <name evidence="13" type="ORF">GCM10007884_13930</name>
    <name evidence="14" type="ORF">GGR33_000011</name>
</gene>
<dbReference type="AlphaFoldDB" id="A0A7W6F554"/>
<keyword evidence="16" id="KW-1185">Reference proteome</keyword>
<dbReference type="Pfam" id="PF08546">
    <property type="entry name" value="ApbA_C"/>
    <property type="match status" value="1"/>
</dbReference>
<organism evidence="14 15">
    <name type="scientific">Methylobacterium brachythecii</name>
    <dbReference type="NCBI Taxonomy" id="1176177"/>
    <lineage>
        <taxon>Bacteria</taxon>
        <taxon>Pseudomonadati</taxon>
        <taxon>Pseudomonadota</taxon>
        <taxon>Alphaproteobacteria</taxon>
        <taxon>Hyphomicrobiales</taxon>
        <taxon>Methylobacteriaceae</taxon>
        <taxon>Methylobacterium</taxon>
    </lineage>
</organism>
<evidence type="ECO:0000256" key="9">
    <source>
        <dbReference type="ARBA" id="ARBA00032024"/>
    </source>
</evidence>
<dbReference type="GO" id="GO:0005737">
    <property type="term" value="C:cytoplasm"/>
    <property type="evidence" value="ECO:0007669"/>
    <property type="project" value="TreeGrafter"/>
</dbReference>
<dbReference type="InterPro" id="IPR051402">
    <property type="entry name" value="KPR-Related"/>
</dbReference>
<dbReference type="FunFam" id="3.40.50.720:FF:000307">
    <property type="entry name" value="2-dehydropantoate 2-reductase"/>
    <property type="match status" value="1"/>
</dbReference>
<reference evidence="14 15" key="3">
    <citation type="submission" date="2020-08" db="EMBL/GenBank/DDBJ databases">
        <title>Genomic Encyclopedia of Type Strains, Phase IV (KMG-IV): sequencing the most valuable type-strain genomes for metagenomic binning, comparative biology and taxonomic classification.</title>
        <authorList>
            <person name="Goeker M."/>
        </authorList>
    </citation>
    <scope>NUCLEOTIDE SEQUENCE [LARGE SCALE GENOMIC DNA]</scope>
    <source>
        <strain evidence="14 15">DSM 24105</strain>
    </source>
</reference>
<evidence type="ECO:0000256" key="10">
    <source>
        <dbReference type="ARBA" id="ARBA00048793"/>
    </source>
</evidence>
<dbReference type="InterPro" id="IPR013328">
    <property type="entry name" value="6PGD_dom2"/>
</dbReference>
<reference evidence="13" key="4">
    <citation type="submission" date="2023-01" db="EMBL/GenBank/DDBJ databases">
        <title>Draft genome sequence of Methylobacterium brachythecii strain NBRC 107710.</title>
        <authorList>
            <person name="Sun Q."/>
            <person name="Mori K."/>
        </authorList>
    </citation>
    <scope>NUCLEOTIDE SEQUENCE</scope>
    <source>
        <strain evidence="13">NBRC 107710</strain>
    </source>
</reference>
<dbReference type="SUPFAM" id="SSF48179">
    <property type="entry name" value="6-phosphogluconate dehydrogenase C-terminal domain-like"/>
    <property type="match status" value="1"/>
</dbReference>
<reference evidence="16" key="2">
    <citation type="journal article" date="2019" name="Int. J. Syst. Evol. Microbiol.">
        <title>The Global Catalogue of Microorganisms (GCM) 10K type strain sequencing project: providing services to taxonomists for standard genome sequencing and annotation.</title>
        <authorList>
            <consortium name="The Broad Institute Genomics Platform"/>
            <consortium name="The Broad Institute Genome Sequencing Center for Infectious Disease"/>
            <person name="Wu L."/>
            <person name="Ma J."/>
        </authorList>
    </citation>
    <scope>NUCLEOTIDE SEQUENCE [LARGE SCALE GENOMIC DNA]</scope>
    <source>
        <strain evidence="16">NBRC 107710</strain>
    </source>
</reference>
<dbReference type="GO" id="GO:0015940">
    <property type="term" value="P:pantothenate biosynthetic process"/>
    <property type="evidence" value="ECO:0007669"/>
    <property type="project" value="UniProtKB-UniPathway"/>
</dbReference>
<evidence type="ECO:0000313" key="14">
    <source>
        <dbReference type="EMBL" id="MBB3900531.1"/>
    </source>
</evidence>
<accession>A0A7W6F554</accession>
<dbReference type="InterPro" id="IPR036291">
    <property type="entry name" value="NAD(P)-bd_dom_sf"/>
</dbReference>
<protein>
    <recommendedName>
        <fullName evidence="5">2-dehydropantoate 2-reductase</fullName>
        <ecNumber evidence="4">1.1.1.169</ecNumber>
    </recommendedName>
    <alternativeName>
        <fullName evidence="9">Ketopantoate reductase</fullName>
    </alternativeName>
</protein>
<dbReference type="Proteomes" id="UP000517759">
    <property type="component" value="Unassembled WGS sequence"/>
</dbReference>
<evidence type="ECO:0000259" key="12">
    <source>
        <dbReference type="Pfam" id="PF08546"/>
    </source>
</evidence>
<evidence type="ECO:0000256" key="7">
    <source>
        <dbReference type="ARBA" id="ARBA00022857"/>
    </source>
</evidence>
<comment type="caution">
    <text evidence="14">The sequence shown here is derived from an EMBL/GenBank/DDBJ whole genome shotgun (WGS) entry which is preliminary data.</text>
</comment>
<evidence type="ECO:0000256" key="1">
    <source>
        <dbReference type="ARBA" id="ARBA00002919"/>
    </source>
</evidence>
<evidence type="ECO:0000259" key="11">
    <source>
        <dbReference type="Pfam" id="PF02558"/>
    </source>
</evidence>
<dbReference type="InterPro" id="IPR013752">
    <property type="entry name" value="KPA_reductase"/>
</dbReference>
<keyword evidence="7" id="KW-0521">NADP</keyword>
<dbReference type="SUPFAM" id="SSF51735">
    <property type="entry name" value="NAD(P)-binding Rossmann-fold domains"/>
    <property type="match status" value="1"/>
</dbReference>
<comment type="function">
    <text evidence="1">Catalyzes the NADPH-dependent reduction of ketopantoate into pantoic acid.</text>
</comment>
<dbReference type="RefSeq" id="WP_183501282.1">
    <property type="nucleotide sequence ID" value="NZ_BSPG01000005.1"/>
</dbReference>
<comment type="similarity">
    <text evidence="3">Belongs to the ketopantoate reductase family.</text>
</comment>
<evidence type="ECO:0000313" key="13">
    <source>
        <dbReference type="EMBL" id="GLS43408.1"/>
    </source>
</evidence>
<dbReference type="GO" id="GO:0008677">
    <property type="term" value="F:2-dehydropantoate 2-reductase activity"/>
    <property type="evidence" value="ECO:0007669"/>
    <property type="project" value="UniProtKB-EC"/>
</dbReference>